<name>A0A6G6ABX4_9VIRU</name>
<sequence>MTSCLNIFSDCENFFTRKSKKFTGEKKKNGYSLITDNSGKIPSTELVEFEGKYWTRKTFLQMAKYSLVVYQSFDDNMISKETREQVIKLLNLGINDAQYMYVTLVGLKRYHLNKEKTQIIFE</sequence>
<proteinExistence type="predicted"/>
<evidence type="ECO:0000313" key="1">
    <source>
        <dbReference type="EMBL" id="QID06332.1"/>
    </source>
</evidence>
<reference evidence="1" key="1">
    <citation type="submission" date="2019-07" db="EMBL/GenBank/DDBJ databases">
        <title>The discovery of a new lineage B mimivirus raises questions about particles surface fibrils.</title>
        <authorList>
            <person name="Silva L.K.S."/>
            <person name="Rodrigues R.A.L."/>
            <person name="Andrade A.C.S.P."/>
            <person name="Hikida H."/>
            <person name="Andreani J."/>
            <person name="Levasseur A."/>
            <person name="La Scola B."/>
            <person name="Abrahao J.S."/>
        </authorList>
    </citation>
    <scope>NUCLEOTIDE SEQUENCE</scope>
    <source>
        <strain evidence="1">B60</strain>
    </source>
</reference>
<accession>A0A6G6ABX4</accession>
<organism evidence="1">
    <name type="scientific">Borely moumouvirus</name>
    <dbReference type="NCBI Taxonomy" id="2712067"/>
    <lineage>
        <taxon>Viruses</taxon>
        <taxon>Varidnaviria</taxon>
        <taxon>Bamfordvirae</taxon>
        <taxon>Nucleocytoviricota</taxon>
        <taxon>Megaviricetes</taxon>
        <taxon>Imitervirales</taxon>
        <taxon>Mimiviridae</taxon>
        <taxon>Megamimivirinae</taxon>
        <taxon>Moumouvirus</taxon>
    </lineage>
</organism>
<dbReference type="EMBL" id="MN175499">
    <property type="protein sequence ID" value="QID06332.1"/>
    <property type="molecule type" value="Genomic_DNA"/>
</dbReference>
<protein>
    <submittedName>
        <fullName evidence="1">Uncharacterized protein</fullName>
    </submittedName>
</protein>